<gene>
    <name evidence="3" type="ORF">CMN54_12430</name>
</gene>
<protein>
    <submittedName>
        <fullName evidence="3">ABC transporter substrate-binding protein</fullName>
    </submittedName>
</protein>
<dbReference type="Pfam" id="PF09084">
    <property type="entry name" value="NMT1"/>
    <property type="match status" value="1"/>
</dbReference>
<comment type="caution">
    <text evidence="3">The sequence shown here is derived from an EMBL/GenBank/DDBJ whole genome shotgun (WGS) entry which is preliminary data.</text>
</comment>
<keyword evidence="1" id="KW-0732">Signal</keyword>
<proteinExistence type="predicted"/>
<evidence type="ECO:0000313" key="4">
    <source>
        <dbReference type="Proteomes" id="UP000226525"/>
    </source>
</evidence>
<feature type="signal peptide" evidence="1">
    <location>
        <begin position="1"/>
        <end position="19"/>
    </location>
</feature>
<dbReference type="PANTHER" id="PTHR31528">
    <property type="entry name" value="4-AMINO-5-HYDROXYMETHYL-2-METHYLPYRIMIDINE PHOSPHATE SYNTHASE THI11-RELATED"/>
    <property type="match status" value="1"/>
</dbReference>
<accession>A0A2D6YM48</accession>
<evidence type="ECO:0000256" key="1">
    <source>
        <dbReference type="SAM" id="SignalP"/>
    </source>
</evidence>
<reference evidence="4" key="1">
    <citation type="submission" date="2017-09" db="EMBL/GenBank/DDBJ databases">
        <title>The Reconstruction of 2,631 Draft Metagenome-Assembled Genomes from the Global Oceans.</title>
        <authorList>
            <person name="Tully B.J."/>
            <person name="Graham E.D."/>
            <person name="Heidelberg J.F."/>
        </authorList>
    </citation>
    <scope>NUCLEOTIDE SEQUENCE [LARGE SCALE GENOMIC DNA]</scope>
</reference>
<feature type="chain" id="PRO_5014945817" evidence="1">
    <location>
        <begin position="20"/>
        <end position="333"/>
    </location>
</feature>
<dbReference type="GO" id="GO:0009228">
    <property type="term" value="P:thiamine biosynthetic process"/>
    <property type="evidence" value="ECO:0007669"/>
    <property type="project" value="InterPro"/>
</dbReference>
<dbReference type="AlphaFoldDB" id="A0A2D6YM48"/>
<dbReference type="InterPro" id="IPR027939">
    <property type="entry name" value="NMT1/THI5"/>
</dbReference>
<dbReference type="SUPFAM" id="SSF53850">
    <property type="entry name" value="Periplasmic binding protein-like II"/>
    <property type="match status" value="1"/>
</dbReference>
<dbReference type="Proteomes" id="UP000226525">
    <property type="component" value="Unassembled WGS sequence"/>
</dbReference>
<dbReference type="EMBL" id="NZEX01000145">
    <property type="protein sequence ID" value="MAH64224.1"/>
    <property type="molecule type" value="Genomic_DNA"/>
</dbReference>
<dbReference type="PANTHER" id="PTHR31528:SF15">
    <property type="entry name" value="RIBOFLAVIN-BINDING PROTEIN RIBY"/>
    <property type="match status" value="1"/>
</dbReference>
<name>A0A2D6YM48_9DELT</name>
<evidence type="ECO:0000259" key="2">
    <source>
        <dbReference type="Pfam" id="PF09084"/>
    </source>
</evidence>
<sequence length="333" mass="36571">MRFLTILLATIMCVKSTFALTPIKFSLDWKFEGPAAPYFVALDKGYFEAEGLDVTIDTGKGSLEAIPRVTGGAYEFGFADINSLIKFRDKNPTIDLKGILMVYNNPPFAIISLNKSGVVRPKDLEGKILGAPAPDGAYAQWKAFVAANNIKANKVIIENVGFPVREPMLAAGEVDAITGFSFSSFLNLKSKGVKEEDINVMLMSDYGLKLYGNTVIVNPEFATENPQLVKGFVKAIIRGWLDTIADPNSAIDHLMKRNKIARRNVELERLEMAIRDNVITAEVKERGFGDVEGGRLDASINQVGLTYDFSNKPTAASVFTSKFLPAMSQRKIN</sequence>
<feature type="domain" description="SsuA/THI5-like" evidence="2">
    <location>
        <begin position="36"/>
        <end position="250"/>
    </location>
</feature>
<dbReference type="InterPro" id="IPR015168">
    <property type="entry name" value="SsuA/THI5"/>
</dbReference>
<organism evidence="3 4">
    <name type="scientific">SAR324 cluster bacterium</name>
    <dbReference type="NCBI Taxonomy" id="2024889"/>
    <lineage>
        <taxon>Bacteria</taxon>
        <taxon>Deltaproteobacteria</taxon>
        <taxon>SAR324 cluster</taxon>
    </lineage>
</organism>
<evidence type="ECO:0000313" key="3">
    <source>
        <dbReference type="EMBL" id="MAH64224.1"/>
    </source>
</evidence>
<dbReference type="Gene3D" id="3.40.190.10">
    <property type="entry name" value="Periplasmic binding protein-like II"/>
    <property type="match status" value="2"/>
</dbReference>